<dbReference type="EMBL" id="MKIQ01000031">
    <property type="protein sequence ID" value="OFI45822.1"/>
    <property type="molecule type" value="Genomic_DNA"/>
</dbReference>
<dbReference type="Proteomes" id="UP000177273">
    <property type="component" value="Unassembled WGS sequence"/>
</dbReference>
<keyword evidence="4" id="KW-1185">Reference proteome</keyword>
<keyword evidence="2" id="KW-1133">Transmembrane helix</keyword>
<evidence type="ECO:0000313" key="4">
    <source>
        <dbReference type="Proteomes" id="UP000177273"/>
    </source>
</evidence>
<evidence type="ECO:0000256" key="2">
    <source>
        <dbReference type="SAM" id="Phobius"/>
    </source>
</evidence>
<comment type="caution">
    <text evidence="3">The sequence shown here is derived from an EMBL/GenBank/DDBJ whole genome shotgun (WGS) entry which is preliminary data.</text>
</comment>
<protein>
    <recommendedName>
        <fullName evidence="5">PASTA domain-containing protein</fullName>
    </recommendedName>
</protein>
<evidence type="ECO:0000256" key="1">
    <source>
        <dbReference type="SAM" id="MobiDB-lite"/>
    </source>
</evidence>
<feature type="transmembrane region" description="Helical" evidence="2">
    <location>
        <begin position="55"/>
        <end position="71"/>
    </location>
</feature>
<feature type="compositionally biased region" description="Basic and acidic residues" evidence="1">
    <location>
        <begin position="94"/>
        <end position="112"/>
    </location>
</feature>
<keyword evidence="2" id="KW-0812">Transmembrane</keyword>
<accession>A0A9Q5JF76</accession>
<feature type="region of interest" description="Disordered" evidence="1">
    <location>
        <begin position="94"/>
        <end position="114"/>
    </location>
</feature>
<feature type="transmembrane region" description="Helical" evidence="2">
    <location>
        <begin position="6"/>
        <end position="24"/>
    </location>
</feature>
<dbReference type="RefSeq" id="WP_070788786.1">
    <property type="nucleotide sequence ID" value="NZ_CP075561.1"/>
</dbReference>
<gene>
    <name evidence="3" type="ORF">BG262_07425</name>
</gene>
<organism evidence="3 4">
    <name type="scientific">Floricoccus penangensis</name>
    <dbReference type="NCBI Taxonomy" id="1859475"/>
    <lineage>
        <taxon>Bacteria</taxon>
        <taxon>Bacillati</taxon>
        <taxon>Bacillota</taxon>
        <taxon>Bacilli</taxon>
        <taxon>Lactobacillales</taxon>
        <taxon>Streptococcaceae</taxon>
        <taxon>Floricoccus</taxon>
    </lineage>
</organism>
<dbReference type="OrthoDB" id="2193090at2"/>
<proteinExistence type="predicted"/>
<dbReference type="AlphaFoldDB" id="A0A9Q5JF76"/>
<reference evidence="4" key="1">
    <citation type="submission" date="2016-09" db="EMBL/GenBank/DDBJ databases">
        <title>Draft genome sequence of a novel species of the family Streptococcaceae isolated from flowers.</title>
        <authorList>
            <person name="Chuah L.-O."/>
            <person name="Yap K.-P."/>
            <person name="Thong K.L."/>
            <person name="Liong M.T."/>
            <person name="Ahmad R."/>
            <person name="Rusul G."/>
        </authorList>
    </citation>
    <scope>NUCLEOTIDE SEQUENCE [LARGE SCALE GENOMIC DNA]</scope>
    <source>
        <strain evidence="4">HibF3</strain>
    </source>
</reference>
<sequence>MEKPLLKISLALLVVIFIANYSEFFNDSIKLISYFVFATAIILFILNYFTLSENFRLPMMVLISSFALFIISTSTERFHKSDNSLYIEQKIKGEKPQDSKQDNKPEIKQDNQKKKKIFKKKYKSDDYVKLPDTSLLPKEEVEKKLTDLGFKVQFFDANLQYEATRRGMLIPKGTCKEITYGYASDGSAVIKLYSSDNECRDGRTGLYAEEGATITVGYATRDYDGRYK</sequence>
<name>A0A9Q5JF76_9LACT</name>
<keyword evidence="2" id="KW-0472">Membrane</keyword>
<feature type="transmembrane region" description="Helical" evidence="2">
    <location>
        <begin position="31"/>
        <end position="49"/>
    </location>
</feature>
<evidence type="ECO:0008006" key="5">
    <source>
        <dbReference type="Google" id="ProtNLM"/>
    </source>
</evidence>
<evidence type="ECO:0000313" key="3">
    <source>
        <dbReference type="EMBL" id="OFI45822.1"/>
    </source>
</evidence>